<comment type="caution">
    <text evidence="3">The sequence shown here is derived from an EMBL/GenBank/DDBJ whole genome shotgun (WGS) entry which is preliminary data.</text>
</comment>
<reference evidence="3" key="1">
    <citation type="journal article" date="2022" name="Int. J. Mol. Sci.">
        <title>Draft Genome of Tanacetum Coccineum: Genomic Comparison of Closely Related Tanacetum-Family Plants.</title>
        <authorList>
            <person name="Yamashiro T."/>
            <person name="Shiraishi A."/>
            <person name="Nakayama K."/>
            <person name="Satake H."/>
        </authorList>
    </citation>
    <scope>NUCLEOTIDE SEQUENCE</scope>
</reference>
<keyword evidence="1 3" id="KW-0689">Ribosomal protein</keyword>
<keyword evidence="4" id="KW-1185">Reference proteome</keyword>
<keyword evidence="2" id="KW-0687">Ribonucleoprotein</keyword>
<sequence>MSSRNEGFRTIVAKRHSLINCPKRAKETTSSAPFVAATNTARVEDCEEGFIESVNEEVEKVQEKGSLWSRLKEMKEASTSKAKSSMVDLKDASIEDEVFLPEDYSNGRGFNLMKNYIDCNDNIGSMVWETLYQKQTGSCKNGRLGSCKSARRIPKGLIHVQASFNNTIVTVIEVRGRVVPPILMDSWDKKRDTI</sequence>
<proteinExistence type="predicted"/>
<protein>
    <submittedName>
        <fullName evidence="3">Ribosomal protein S11</fullName>
    </submittedName>
</protein>
<dbReference type="Proteomes" id="UP001151760">
    <property type="component" value="Unassembled WGS sequence"/>
</dbReference>
<name>A0ABQ5F7X3_9ASTR</name>
<dbReference type="InterPro" id="IPR036967">
    <property type="entry name" value="Ribosomal_uS11_sf"/>
</dbReference>
<evidence type="ECO:0000313" key="4">
    <source>
        <dbReference type="Proteomes" id="UP001151760"/>
    </source>
</evidence>
<evidence type="ECO:0000313" key="3">
    <source>
        <dbReference type="EMBL" id="GJT59491.1"/>
    </source>
</evidence>
<reference evidence="3" key="2">
    <citation type="submission" date="2022-01" db="EMBL/GenBank/DDBJ databases">
        <authorList>
            <person name="Yamashiro T."/>
            <person name="Shiraishi A."/>
            <person name="Satake H."/>
            <person name="Nakayama K."/>
        </authorList>
    </citation>
    <scope>NUCLEOTIDE SEQUENCE</scope>
</reference>
<gene>
    <name evidence="3" type="ORF">Tco_1003024</name>
</gene>
<evidence type="ECO:0000256" key="1">
    <source>
        <dbReference type="ARBA" id="ARBA00022980"/>
    </source>
</evidence>
<organism evidence="3 4">
    <name type="scientific">Tanacetum coccineum</name>
    <dbReference type="NCBI Taxonomy" id="301880"/>
    <lineage>
        <taxon>Eukaryota</taxon>
        <taxon>Viridiplantae</taxon>
        <taxon>Streptophyta</taxon>
        <taxon>Embryophyta</taxon>
        <taxon>Tracheophyta</taxon>
        <taxon>Spermatophyta</taxon>
        <taxon>Magnoliopsida</taxon>
        <taxon>eudicotyledons</taxon>
        <taxon>Gunneridae</taxon>
        <taxon>Pentapetalae</taxon>
        <taxon>asterids</taxon>
        <taxon>campanulids</taxon>
        <taxon>Asterales</taxon>
        <taxon>Asteraceae</taxon>
        <taxon>Asteroideae</taxon>
        <taxon>Anthemideae</taxon>
        <taxon>Anthemidinae</taxon>
        <taxon>Tanacetum</taxon>
    </lineage>
</organism>
<dbReference type="Gene3D" id="3.30.420.80">
    <property type="entry name" value="Ribosomal protein S11"/>
    <property type="match status" value="1"/>
</dbReference>
<evidence type="ECO:0000256" key="2">
    <source>
        <dbReference type="ARBA" id="ARBA00023274"/>
    </source>
</evidence>
<dbReference type="GO" id="GO:0005840">
    <property type="term" value="C:ribosome"/>
    <property type="evidence" value="ECO:0007669"/>
    <property type="project" value="UniProtKB-KW"/>
</dbReference>
<dbReference type="EMBL" id="BQNB010017115">
    <property type="protein sequence ID" value="GJT59491.1"/>
    <property type="molecule type" value="Genomic_DNA"/>
</dbReference>
<accession>A0ABQ5F7X3</accession>